<proteinExistence type="predicted"/>
<sequence>MFPRRFPCCTLKTKQKKTALLAMGCTRHSLVMYRIVMYPYTSTHLPYFIPTRLLSVVIVVVGCCCFLSCVQYPLHATSFLFFSFLLIPMHIWPHVVVPGCLVIKTSVVRIGSHALRAGCEHAGGSNGTQASESPQFGVANQRKQRGPRFQEQLLCGG</sequence>
<evidence type="ECO:0000256" key="2">
    <source>
        <dbReference type="SAM" id="Phobius"/>
    </source>
</evidence>
<feature type="transmembrane region" description="Helical" evidence="2">
    <location>
        <begin position="80"/>
        <end position="103"/>
    </location>
</feature>
<feature type="transmembrane region" description="Helical" evidence="2">
    <location>
        <begin position="53"/>
        <end position="74"/>
    </location>
</feature>
<keyword evidence="2" id="KW-0812">Transmembrane</keyword>
<name>G0USV6_TRYCI</name>
<gene>
    <name evidence="3" type="ORF">TCIL3000_8_6970</name>
</gene>
<reference evidence="3" key="1">
    <citation type="journal article" date="2012" name="Proc. Natl. Acad. Sci. U.S.A.">
        <title>Antigenic diversity is generated by distinct evolutionary mechanisms in African trypanosome species.</title>
        <authorList>
            <person name="Jackson A.P."/>
            <person name="Berry A."/>
            <person name="Aslett M."/>
            <person name="Allison H.C."/>
            <person name="Burton P."/>
            <person name="Vavrova-Anderson J."/>
            <person name="Brown R."/>
            <person name="Browne H."/>
            <person name="Corton N."/>
            <person name="Hauser H."/>
            <person name="Gamble J."/>
            <person name="Gilderthorp R."/>
            <person name="Marcello L."/>
            <person name="McQuillan J."/>
            <person name="Otto T.D."/>
            <person name="Quail M.A."/>
            <person name="Sanders M.J."/>
            <person name="van Tonder A."/>
            <person name="Ginger M.L."/>
            <person name="Field M.C."/>
            <person name="Barry J.D."/>
            <person name="Hertz-Fowler C."/>
            <person name="Berriman M."/>
        </authorList>
    </citation>
    <scope>NUCLEOTIDE SEQUENCE</scope>
    <source>
        <strain evidence="3">IL3000</strain>
    </source>
</reference>
<dbReference type="EMBL" id="HE575321">
    <property type="protein sequence ID" value="CCC92469.1"/>
    <property type="molecule type" value="Genomic_DNA"/>
</dbReference>
<dbReference type="AlphaFoldDB" id="G0USV6"/>
<organism evidence="3">
    <name type="scientific">Trypanosoma congolense (strain IL3000)</name>
    <dbReference type="NCBI Taxonomy" id="1068625"/>
    <lineage>
        <taxon>Eukaryota</taxon>
        <taxon>Discoba</taxon>
        <taxon>Euglenozoa</taxon>
        <taxon>Kinetoplastea</taxon>
        <taxon>Metakinetoplastina</taxon>
        <taxon>Trypanosomatida</taxon>
        <taxon>Trypanosomatidae</taxon>
        <taxon>Trypanosoma</taxon>
        <taxon>Nannomonas</taxon>
    </lineage>
</organism>
<accession>G0USV6</accession>
<dbReference type="VEuPathDB" id="TriTrypDB:TcIL3000_8_6970"/>
<evidence type="ECO:0000256" key="1">
    <source>
        <dbReference type="SAM" id="MobiDB-lite"/>
    </source>
</evidence>
<evidence type="ECO:0000313" key="3">
    <source>
        <dbReference type="EMBL" id="CCC92469.1"/>
    </source>
</evidence>
<feature type="region of interest" description="Disordered" evidence="1">
    <location>
        <begin position="122"/>
        <end position="145"/>
    </location>
</feature>
<keyword evidence="2" id="KW-0472">Membrane</keyword>
<keyword evidence="2" id="KW-1133">Transmembrane helix</keyword>
<protein>
    <submittedName>
        <fullName evidence="3">Uncharacterized protein TCIL3000_8_6970</fullName>
    </submittedName>
</protein>